<organism evidence="1 2">
    <name type="scientific">Erythrobacter mangrovi</name>
    <dbReference type="NCBI Taxonomy" id="2739433"/>
    <lineage>
        <taxon>Bacteria</taxon>
        <taxon>Pseudomonadati</taxon>
        <taxon>Pseudomonadota</taxon>
        <taxon>Alphaproteobacteria</taxon>
        <taxon>Sphingomonadales</taxon>
        <taxon>Erythrobacteraceae</taxon>
        <taxon>Erythrobacter/Porphyrobacter group</taxon>
        <taxon>Erythrobacter</taxon>
    </lineage>
</organism>
<dbReference type="EMBL" id="CP053921">
    <property type="protein sequence ID" value="QKG72793.1"/>
    <property type="molecule type" value="Genomic_DNA"/>
</dbReference>
<dbReference type="Proteomes" id="UP000504693">
    <property type="component" value="Chromosome"/>
</dbReference>
<reference evidence="1 2" key="1">
    <citation type="submission" date="2020-05" db="EMBL/GenBank/DDBJ databases">
        <title>Erythrobacter mangrovi sp. nov., isolated from rhizosphere soil of mangrove plant (Kandelia candel).</title>
        <authorList>
            <person name="Ye Y.H."/>
        </authorList>
    </citation>
    <scope>NUCLEOTIDE SEQUENCE [LARGE SCALE GENOMIC DNA]</scope>
    <source>
        <strain evidence="1 2">EB310</strain>
    </source>
</reference>
<proteinExistence type="predicted"/>
<gene>
    <name evidence="1" type="ORF">HQR01_12530</name>
</gene>
<sequence length="148" mass="15861">MTKRFSGWHMTAILVGGFGVVVAVNLFMASQAVGSFGGVVVENSYVASQEFNDWLDEAAKENALGWTAQVTRDGNGRLAVSTQNTPAGTTATAELRHPLGREKARSWTLVADGAGGFASTERLPEGRWLVRVTLANGDDRLRIERPVG</sequence>
<evidence type="ECO:0000313" key="1">
    <source>
        <dbReference type="EMBL" id="QKG72793.1"/>
    </source>
</evidence>
<dbReference type="InterPro" id="IPR008620">
    <property type="entry name" value="FixH"/>
</dbReference>
<protein>
    <submittedName>
        <fullName evidence="1">FixH family protein</fullName>
    </submittedName>
</protein>
<name>A0A7D3XJA3_9SPHN</name>
<dbReference type="Pfam" id="PF05751">
    <property type="entry name" value="FixH"/>
    <property type="match status" value="1"/>
</dbReference>
<dbReference type="KEGG" id="emv:HQR01_12530"/>
<evidence type="ECO:0000313" key="2">
    <source>
        <dbReference type="Proteomes" id="UP000504693"/>
    </source>
</evidence>
<dbReference type="AlphaFoldDB" id="A0A7D3XJA3"/>
<accession>A0A7D3XJA3</accession>
<keyword evidence="2" id="KW-1185">Reference proteome</keyword>